<dbReference type="Proteomes" id="UP000008827">
    <property type="component" value="Chromosome 11"/>
</dbReference>
<reference evidence="1 2" key="1">
    <citation type="journal article" date="2010" name="Nature">
        <title>Genome sequence of the palaeopolyploid soybean.</title>
        <authorList>
            <person name="Schmutz J."/>
            <person name="Cannon S.B."/>
            <person name="Schlueter J."/>
            <person name="Ma J."/>
            <person name="Mitros T."/>
            <person name="Nelson W."/>
            <person name="Hyten D.L."/>
            <person name="Song Q."/>
            <person name="Thelen J.J."/>
            <person name="Cheng J."/>
            <person name="Xu D."/>
            <person name="Hellsten U."/>
            <person name="May G.D."/>
            <person name="Yu Y."/>
            <person name="Sakurai T."/>
            <person name="Umezawa T."/>
            <person name="Bhattacharyya M.K."/>
            <person name="Sandhu D."/>
            <person name="Valliyodan B."/>
            <person name="Lindquist E."/>
            <person name="Peto M."/>
            <person name="Grant D."/>
            <person name="Shu S."/>
            <person name="Goodstein D."/>
            <person name="Barry K."/>
            <person name="Futrell-Griggs M."/>
            <person name="Abernathy B."/>
            <person name="Du J."/>
            <person name="Tian Z."/>
            <person name="Zhu L."/>
            <person name="Gill N."/>
            <person name="Joshi T."/>
            <person name="Libault M."/>
            <person name="Sethuraman A."/>
            <person name="Zhang X.-C."/>
            <person name="Shinozaki K."/>
            <person name="Nguyen H.T."/>
            <person name="Wing R.A."/>
            <person name="Cregan P."/>
            <person name="Specht J."/>
            <person name="Grimwood J."/>
            <person name="Rokhsar D."/>
            <person name="Stacey G."/>
            <person name="Shoemaker R.C."/>
            <person name="Jackson S.A."/>
        </authorList>
    </citation>
    <scope>NUCLEOTIDE SEQUENCE [LARGE SCALE GENOMIC DNA]</scope>
    <source>
        <strain evidence="2">cv. Williams 82</strain>
        <tissue evidence="1">Callus</tissue>
    </source>
</reference>
<evidence type="ECO:0000313" key="1">
    <source>
        <dbReference type="EMBL" id="KRH30468.1"/>
    </source>
</evidence>
<accession>A0A0R0HVD3</accession>
<reference evidence="1" key="3">
    <citation type="submission" date="2018-07" db="EMBL/GenBank/DDBJ databases">
        <title>WGS assembly of Glycine max.</title>
        <authorList>
            <person name="Schmutz J."/>
            <person name="Cannon S."/>
            <person name="Schlueter J."/>
            <person name="Ma J."/>
            <person name="Mitros T."/>
            <person name="Nelson W."/>
            <person name="Hyten D."/>
            <person name="Song Q."/>
            <person name="Thelen J."/>
            <person name="Cheng J."/>
            <person name="Xu D."/>
            <person name="Hellsten U."/>
            <person name="May G."/>
            <person name="Yu Y."/>
            <person name="Sakurai T."/>
            <person name="Umezawa T."/>
            <person name="Bhattacharyya M."/>
            <person name="Sandhu D."/>
            <person name="Valliyodan B."/>
            <person name="Lindquist E."/>
            <person name="Peto M."/>
            <person name="Grant D."/>
            <person name="Shu S."/>
            <person name="Goodstein D."/>
            <person name="Barry K."/>
            <person name="Futrell-Griggs M."/>
            <person name="Abernathy B."/>
            <person name="Du J."/>
            <person name="Tian Z."/>
            <person name="Zhu L."/>
            <person name="Gill N."/>
            <person name="Joshi T."/>
            <person name="Libault M."/>
            <person name="Sethuraman A."/>
            <person name="Zhang X."/>
            <person name="Shinozaki K."/>
            <person name="Nguyen H."/>
            <person name="Wing R."/>
            <person name="Cregan P."/>
            <person name="Specht J."/>
            <person name="Grimwood J."/>
            <person name="Rokhsar D."/>
            <person name="Stacey G."/>
            <person name="Shoemaker R."/>
            <person name="Jackson S."/>
        </authorList>
    </citation>
    <scope>NUCLEOTIDE SEQUENCE</scope>
    <source>
        <tissue evidence="1">Callus</tissue>
    </source>
</reference>
<proteinExistence type="predicted"/>
<gene>
    <name evidence="1" type="ORF">GLYMA_11G185600</name>
</gene>
<protein>
    <submittedName>
        <fullName evidence="1 2">Uncharacterized protein</fullName>
    </submittedName>
</protein>
<organism evidence="1">
    <name type="scientific">Glycine max</name>
    <name type="common">Soybean</name>
    <name type="synonym">Glycine hispida</name>
    <dbReference type="NCBI Taxonomy" id="3847"/>
    <lineage>
        <taxon>Eukaryota</taxon>
        <taxon>Viridiplantae</taxon>
        <taxon>Streptophyta</taxon>
        <taxon>Embryophyta</taxon>
        <taxon>Tracheophyta</taxon>
        <taxon>Spermatophyta</taxon>
        <taxon>Magnoliopsida</taxon>
        <taxon>eudicotyledons</taxon>
        <taxon>Gunneridae</taxon>
        <taxon>Pentapetalae</taxon>
        <taxon>rosids</taxon>
        <taxon>fabids</taxon>
        <taxon>Fabales</taxon>
        <taxon>Fabaceae</taxon>
        <taxon>Papilionoideae</taxon>
        <taxon>50 kb inversion clade</taxon>
        <taxon>NPAAA clade</taxon>
        <taxon>indigoferoid/millettioid clade</taxon>
        <taxon>Phaseoleae</taxon>
        <taxon>Glycine</taxon>
        <taxon>Glycine subgen. Soja</taxon>
    </lineage>
</organism>
<dbReference type="EMBL" id="CM000844">
    <property type="protein sequence ID" value="KRH30468.1"/>
    <property type="molecule type" value="Genomic_DNA"/>
</dbReference>
<evidence type="ECO:0000313" key="3">
    <source>
        <dbReference type="Proteomes" id="UP000008827"/>
    </source>
</evidence>
<dbReference type="AlphaFoldDB" id="A0A0R0HVD3"/>
<keyword evidence="3" id="KW-1185">Reference proteome</keyword>
<sequence length="119" mass="13464">MILCSIWICRNEKAWDDTEKPTTLSLTNTSQFFQEWLHACSTNAPTPNSILEGQLSNRQPPQPGTLKCNLDAALFNENNTFNSNTHALSDFQIIISNCTAKFQFLTNPRVSFAKRQVNL</sequence>
<dbReference type="Gramene" id="KRH30468">
    <property type="protein sequence ID" value="KRH30468"/>
    <property type="gene ID" value="GLYMA_11G185600"/>
</dbReference>
<name>A0A0R0HVD3_SOYBN</name>
<reference evidence="2" key="2">
    <citation type="submission" date="2018-02" db="UniProtKB">
        <authorList>
            <consortium name="EnsemblPlants"/>
        </authorList>
    </citation>
    <scope>IDENTIFICATION</scope>
    <source>
        <strain evidence="2">Williams 82</strain>
    </source>
</reference>
<dbReference type="EnsemblPlants" id="KRH30468">
    <property type="protein sequence ID" value="KRH30468"/>
    <property type="gene ID" value="GLYMA_11G185600"/>
</dbReference>
<dbReference type="InParanoid" id="A0A0R0HVD3"/>
<evidence type="ECO:0000313" key="2">
    <source>
        <dbReference type="EnsemblPlants" id="KRH30468"/>
    </source>
</evidence>